<dbReference type="AlphaFoldDB" id="A0A914Z6A9"/>
<keyword evidence="7" id="KW-0378">Hydrolase</keyword>
<accession>A0A914Z6A9</accession>
<dbReference type="InterPro" id="IPR050092">
    <property type="entry name" value="RNase_H"/>
</dbReference>
<evidence type="ECO:0000256" key="5">
    <source>
        <dbReference type="ARBA" id="ARBA00022723"/>
    </source>
</evidence>
<evidence type="ECO:0000313" key="9">
    <source>
        <dbReference type="Proteomes" id="UP000887577"/>
    </source>
</evidence>
<evidence type="ECO:0000259" key="8">
    <source>
        <dbReference type="PROSITE" id="PS50879"/>
    </source>
</evidence>
<dbReference type="GO" id="GO:0043137">
    <property type="term" value="P:DNA replication, removal of RNA primer"/>
    <property type="evidence" value="ECO:0007669"/>
    <property type="project" value="TreeGrafter"/>
</dbReference>
<sequence length="94" mass="10153">MPKRYKRPFADEESLEPLPKRLAVGTGVSPEPAVVYTDGACSNNGKTTAAAGFGVYWGEGHKDNVSAPVTGEPTNNRAEYEAIQNYLLVLWIIG</sequence>
<comment type="catalytic activity">
    <reaction evidence="1">
        <text>Endonucleolytic cleavage to 5'-phosphomonoester.</text>
        <dbReference type="EC" id="3.1.26.4"/>
    </reaction>
</comment>
<organism evidence="9 10">
    <name type="scientific">Panagrolaimus superbus</name>
    <dbReference type="NCBI Taxonomy" id="310955"/>
    <lineage>
        <taxon>Eukaryota</taxon>
        <taxon>Metazoa</taxon>
        <taxon>Ecdysozoa</taxon>
        <taxon>Nematoda</taxon>
        <taxon>Chromadorea</taxon>
        <taxon>Rhabditida</taxon>
        <taxon>Tylenchina</taxon>
        <taxon>Panagrolaimomorpha</taxon>
        <taxon>Panagrolaimoidea</taxon>
        <taxon>Panagrolaimidae</taxon>
        <taxon>Panagrolaimus</taxon>
    </lineage>
</organism>
<feature type="domain" description="RNase H type-1" evidence="8">
    <location>
        <begin position="29"/>
        <end position="94"/>
    </location>
</feature>
<dbReference type="Gene3D" id="3.30.420.10">
    <property type="entry name" value="Ribonuclease H-like superfamily/Ribonuclease H"/>
    <property type="match status" value="1"/>
</dbReference>
<dbReference type="EC" id="3.1.26.4" evidence="3"/>
<evidence type="ECO:0000256" key="7">
    <source>
        <dbReference type="ARBA" id="ARBA00022801"/>
    </source>
</evidence>
<keyword evidence="4" id="KW-0540">Nuclease</keyword>
<name>A0A914Z6A9_9BILA</name>
<dbReference type="SUPFAM" id="SSF53098">
    <property type="entry name" value="Ribonuclease H-like"/>
    <property type="match status" value="1"/>
</dbReference>
<protein>
    <recommendedName>
        <fullName evidence="3">ribonuclease H</fullName>
        <ecNumber evidence="3">3.1.26.4</ecNumber>
    </recommendedName>
</protein>
<keyword evidence="9" id="KW-1185">Reference proteome</keyword>
<proteinExistence type="inferred from homology"/>
<dbReference type="GO" id="GO:0046872">
    <property type="term" value="F:metal ion binding"/>
    <property type="evidence" value="ECO:0007669"/>
    <property type="project" value="UniProtKB-KW"/>
</dbReference>
<reference evidence="10" key="1">
    <citation type="submission" date="2022-11" db="UniProtKB">
        <authorList>
            <consortium name="WormBaseParasite"/>
        </authorList>
    </citation>
    <scope>IDENTIFICATION</scope>
</reference>
<dbReference type="Proteomes" id="UP000887577">
    <property type="component" value="Unplaced"/>
</dbReference>
<dbReference type="Pfam" id="PF00075">
    <property type="entry name" value="RNase_H"/>
    <property type="match status" value="1"/>
</dbReference>
<comment type="similarity">
    <text evidence="2">Belongs to the RNase H family.</text>
</comment>
<dbReference type="InterPro" id="IPR002156">
    <property type="entry name" value="RNaseH_domain"/>
</dbReference>
<dbReference type="InterPro" id="IPR012337">
    <property type="entry name" value="RNaseH-like_sf"/>
</dbReference>
<evidence type="ECO:0000256" key="2">
    <source>
        <dbReference type="ARBA" id="ARBA00005300"/>
    </source>
</evidence>
<dbReference type="PANTHER" id="PTHR10642">
    <property type="entry name" value="RIBONUCLEASE H1"/>
    <property type="match status" value="1"/>
</dbReference>
<dbReference type="GO" id="GO:0004523">
    <property type="term" value="F:RNA-DNA hybrid ribonuclease activity"/>
    <property type="evidence" value="ECO:0007669"/>
    <property type="project" value="UniProtKB-EC"/>
</dbReference>
<evidence type="ECO:0000256" key="3">
    <source>
        <dbReference type="ARBA" id="ARBA00012180"/>
    </source>
</evidence>
<evidence type="ECO:0000256" key="1">
    <source>
        <dbReference type="ARBA" id="ARBA00000077"/>
    </source>
</evidence>
<evidence type="ECO:0000313" key="10">
    <source>
        <dbReference type="WBParaSite" id="PSU_v2.g5776.t1"/>
    </source>
</evidence>
<keyword evidence="5" id="KW-0479">Metal-binding</keyword>
<evidence type="ECO:0000256" key="4">
    <source>
        <dbReference type="ARBA" id="ARBA00022722"/>
    </source>
</evidence>
<dbReference type="InterPro" id="IPR036397">
    <property type="entry name" value="RNaseH_sf"/>
</dbReference>
<dbReference type="PANTHER" id="PTHR10642:SF26">
    <property type="entry name" value="RIBONUCLEASE H1"/>
    <property type="match status" value="1"/>
</dbReference>
<dbReference type="WBParaSite" id="PSU_v2.g5776.t1">
    <property type="protein sequence ID" value="PSU_v2.g5776.t1"/>
    <property type="gene ID" value="PSU_v2.g5776"/>
</dbReference>
<evidence type="ECO:0000256" key="6">
    <source>
        <dbReference type="ARBA" id="ARBA00022759"/>
    </source>
</evidence>
<keyword evidence="6" id="KW-0255">Endonuclease</keyword>
<dbReference type="GO" id="GO:0003676">
    <property type="term" value="F:nucleic acid binding"/>
    <property type="evidence" value="ECO:0007669"/>
    <property type="project" value="InterPro"/>
</dbReference>
<dbReference type="PROSITE" id="PS50879">
    <property type="entry name" value="RNASE_H_1"/>
    <property type="match status" value="1"/>
</dbReference>